<organism evidence="2">
    <name type="scientific">Hexamita inflata</name>
    <dbReference type="NCBI Taxonomy" id="28002"/>
    <lineage>
        <taxon>Eukaryota</taxon>
        <taxon>Metamonada</taxon>
        <taxon>Diplomonadida</taxon>
        <taxon>Hexamitidae</taxon>
        <taxon>Hexamitinae</taxon>
        <taxon>Hexamita</taxon>
    </lineage>
</organism>
<accession>A0AA86QGZ5</accession>
<dbReference type="InterPro" id="IPR001005">
    <property type="entry name" value="SANT/Myb"/>
</dbReference>
<proteinExistence type="predicted"/>
<evidence type="ECO:0000313" key="2">
    <source>
        <dbReference type="EMBL" id="CAI9952939.1"/>
    </source>
</evidence>
<evidence type="ECO:0000259" key="1">
    <source>
        <dbReference type="PROSITE" id="PS51294"/>
    </source>
</evidence>
<gene>
    <name evidence="2" type="ORF">HINF_LOCUS40584</name>
    <name evidence="3" type="ORF">HINF_LOCUS8842</name>
</gene>
<dbReference type="GO" id="GO:0000978">
    <property type="term" value="F:RNA polymerase II cis-regulatory region sequence-specific DNA binding"/>
    <property type="evidence" value="ECO:0007669"/>
    <property type="project" value="TreeGrafter"/>
</dbReference>
<dbReference type="GO" id="GO:0000981">
    <property type="term" value="F:DNA-binding transcription factor activity, RNA polymerase II-specific"/>
    <property type="evidence" value="ECO:0007669"/>
    <property type="project" value="TreeGrafter"/>
</dbReference>
<dbReference type="Pfam" id="PF00249">
    <property type="entry name" value="Myb_DNA-binding"/>
    <property type="match status" value="2"/>
</dbReference>
<sequence>MQSQILNTVNASAVVADRCRRKWTLAEQRLFQNLYRQYRKDFKLYVPHFHGRTEGQIKSFYQNAVRNNKLMQNSKRELQYVDNTSARSLQIHKRKWTPEEQMQFTRLYKQYKKDFKQYVPYFNGRTEGQIKSFYQNVVHNNKVQRNSYEQKCDNEQRDHSQLDVGLPLIVFDAIDFQLM</sequence>
<evidence type="ECO:0000313" key="4">
    <source>
        <dbReference type="Proteomes" id="UP001642409"/>
    </source>
</evidence>
<reference evidence="2" key="1">
    <citation type="submission" date="2023-06" db="EMBL/GenBank/DDBJ databases">
        <authorList>
            <person name="Kurt Z."/>
        </authorList>
    </citation>
    <scope>NUCLEOTIDE SEQUENCE</scope>
</reference>
<protein>
    <recommendedName>
        <fullName evidence="1">HTH myb-type domain-containing protein</fullName>
    </recommendedName>
</protein>
<dbReference type="PROSITE" id="PS51294">
    <property type="entry name" value="HTH_MYB"/>
    <property type="match status" value="1"/>
</dbReference>
<evidence type="ECO:0000313" key="3">
    <source>
        <dbReference type="EMBL" id="CAL5985381.1"/>
    </source>
</evidence>
<dbReference type="Gene3D" id="1.10.10.60">
    <property type="entry name" value="Homeodomain-like"/>
    <property type="match status" value="2"/>
</dbReference>
<keyword evidence="4" id="KW-1185">Reference proteome</keyword>
<dbReference type="EMBL" id="CATOUU010000834">
    <property type="protein sequence ID" value="CAI9952939.1"/>
    <property type="molecule type" value="Genomic_DNA"/>
</dbReference>
<dbReference type="AlphaFoldDB" id="A0AA86QGZ5"/>
<dbReference type="SUPFAM" id="SSF46689">
    <property type="entry name" value="Homeodomain-like"/>
    <property type="match status" value="2"/>
</dbReference>
<dbReference type="InterPro" id="IPR050560">
    <property type="entry name" value="MYB_TF"/>
</dbReference>
<dbReference type="GO" id="GO:0005634">
    <property type="term" value="C:nucleus"/>
    <property type="evidence" value="ECO:0007669"/>
    <property type="project" value="TreeGrafter"/>
</dbReference>
<comment type="caution">
    <text evidence="2">The sequence shown here is derived from an EMBL/GenBank/DDBJ whole genome shotgun (WGS) entry which is preliminary data.</text>
</comment>
<dbReference type="PANTHER" id="PTHR45614">
    <property type="entry name" value="MYB PROTEIN-RELATED"/>
    <property type="match status" value="1"/>
</dbReference>
<name>A0AA86QGZ5_9EUKA</name>
<dbReference type="CDD" id="cd00167">
    <property type="entry name" value="SANT"/>
    <property type="match status" value="2"/>
</dbReference>
<dbReference type="InterPro" id="IPR017930">
    <property type="entry name" value="Myb_dom"/>
</dbReference>
<dbReference type="Proteomes" id="UP001642409">
    <property type="component" value="Unassembled WGS sequence"/>
</dbReference>
<feature type="domain" description="HTH myb-type" evidence="1">
    <location>
        <begin position="91"/>
        <end position="142"/>
    </location>
</feature>
<dbReference type="EMBL" id="CAXDID020000018">
    <property type="protein sequence ID" value="CAL5985381.1"/>
    <property type="molecule type" value="Genomic_DNA"/>
</dbReference>
<dbReference type="SMART" id="SM00717">
    <property type="entry name" value="SANT"/>
    <property type="match status" value="2"/>
</dbReference>
<reference evidence="3 4" key="2">
    <citation type="submission" date="2024-07" db="EMBL/GenBank/DDBJ databases">
        <authorList>
            <person name="Akdeniz Z."/>
        </authorList>
    </citation>
    <scope>NUCLEOTIDE SEQUENCE [LARGE SCALE GENOMIC DNA]</scope>
</reference>
<dbReference type="InterPro" id="IPR009057">
    <property type="entry name" value="Homeodomain-like_sf"/>
</dbReference>